<dbReference type="Proteomes" id="UP001244341">
    <property type="component" value="Chromosome 1b"/>
</dbReference>
<keyword evidence="2" id="KW-1185">Reference proteome</keyword>
<reference evidence="1 2" key="1">
    <citation type="submission" date="2023-05" db="EMBL/GenBank/DDBJ databases">
        <title>A 100% complete, gapless, phased diploid assembly of the Scenedesmus obliquus UTEX 3031 genome.</title>
        <authorList>
            <person name="Biondi T.C."/>
            <person name="Hanschen E.R."/>
            <person name="Kwon T."/>
            <person name="Eng W."/>
            <person name="Kruse C.P.S."/>
            <person name="Koehler S.I."/>
            <person name="Kunde Y."/>
            <person name="Gleasner C.D."/>
            <person name="You Mak K.T."/>
            <person name="Polle J."/>
            <person name="Hovde B.T."/>
            <person name="Starkenburg S.R."/>
        </authorList>
    </citation>
    <scope>NUCLEOTIDE SEQUENCE [LARGE SCALE GENOMIC DNA]</scope>
    <source>
        <strain evidence="1 2">DOE0152z</strain>
    </source>
</reference>
<sequence length="67" mass="7451">MNVLWVFRNNRRLVIRWLVCIGGDSGPQLPTSTIVRCYRDATTKHTRTHPSLSLYSQGGHGCPASAP</sequence>
<organism evidence="1 2">
    <name type="scientific">Tetradesmus obliquus</name>
    <name type="common">Green alga</name>
    <name type="synonym">Acutodesmus obliquus</name>
    <dbReference type="NCBI Taxonomy" id="3088"/>
    <lineage>
        <taxon>Eukaryota</taxon>
        <taxon>Viridiplantae</taxon>
        <taxon>Chlorophyta</taxon>
        <taxon>core chlorophytes</taxon>
        <taxon>Chlorophyceae</taxon>
        <taxon>CS clade</taxon>
        <taxon>Sphaeropleales</taxon>
        <taxon>Scenedesmaceae</taxon>
        <taxon>Tetradesmus</taxon>
    </lineage>
</organism>
<evidence type="ECO:0000313" key="1">
    <source>
        <dbReference type="EMBL" id="WIA08001.1"/>
    </source>
</evidence>
<proteinExistence type="predicted"/>
<name>A0ABY8TI63_TETOB</name>
<accession>A0ABY8TI63</accession>
<protein>
    <recommendedName>
        <fullName evidence="3">Secreted protein</fullName>
    </recommendedName>
</protein>
<gene>
    <name evidence="1" type="ORF">OEZ85_007472</name>
</gene>
<evidence type="ECO:0000313" key="2">
    <source>
        <dbReference type="Proteomes" id="UP001244341"/>
    </source>
</evidence>
<evidence type="ECO:0008006" key="3">
    <source>
        <dbReference type="Google" id="ProtNLM"/>
    </source>
</evidence>
<dbReference type="EMBL" id="CP126208">
    <property type="protein sequence ID" value="WIA08001.1"/>
    <property type="molecule type" value="Genomic_DNA"/>
</dbReference>